<evidence type="ECO:0000313" key="1">
    <source>
        <dbReference type="EMBL" id="MCC4232836.1"/>
    </source>
</evidence>
<evidence type="ECO:0008006" key="3">
    <source>
        <dbReference type="Google" id="ProtNLM"/>
    </source>
</evidence>
<gene>
    <name evidence="1" type="ORF">LL253_09045</name>
</gene>
<sequence>MPLGLAALDDLFAAFDGLRDALTGSDVSAIEQASDRVSRAAAGVRAIGAWRSDPAVVERISAMLPLIESARVRVNLLADHASQRLSILASHGARAAPLTYGR</sequence>
<evidence type="ECO:0000313" key="2">
    <source>
        <dbReference type="Proteomes" id="UP001198830"/>
    </source>
</evidence>
<proteinExistence type="predicted"/>
<reference evidence="1 2" key="1">
    <citation type="submission" date="2021-10" db="EMBL/GenBank/DDBJ databases">
        <title>The diversity and Nitrogen Metabolism of Culturable Nitrate-Utilizing Bacteria Within the Oxygen Minimum Zone of the Changjiang (Yangtze River)Estuary.</title>
        <authorList>
            <person name="Zhang D."/>
            <person name="Zheng J."/>
            <person name="Liu S."/>
            <person name="He W."/>
        </authorList>
    </citation>
    <scope>NUCLEOTIDE SEQUENCE [LARGE SCALE GENOMIC DNA]</scope>
    <source>
        <strain evidence="1 2">FXH275-2</strain>
    </source>
</reference>
<organism evidence="1 2">
    <name type="scientific">Sphingobium soli</name>
    <dbReference type="NCBI Taxonomy" id="1591116"/>
    <lineage>
        <taxon>Bacteria</taxon>
        <taxon>Pseudomonadati</taxon>
        <taxon>Pseudomonadota</taxon>
        <taxon>Alphaproteobacteria</taxon>
        <taxon>Sphingomonadales</taxon>
        <taxon>Sphingomonadaceae</taxon>
        <taxon>Sphingobium</taxon>
    </lineage>
</organism>
<dbReference type="Proteomes" id="UP001198830">
    <property type="component" value="Unassembled WGS sequence"/>
</dbReference>
<accession>A0ABS8H3G0</accession>
<dbReference type="RefSeq" id="WP_009820817.1">
    <property type="nucleotide sequence ID" value="NZ_JAJGNP010000005.1"/>
</dbReference>
<name>A0ABS8H3G0_9SPHN</name>
<dbReference type="EMBL" id="JAJGNP010000005">
    <property type="protein sequence ID" value="MCC4232836.1"/>
    <property type="molecule type" value="Genomic_DNA"/>
</dbReference>
<keyword evidence="2" id="KW-1185">Reference proteome</keyword>
<comment type="caution">
    <text evidence="1">The sequence shown here is derived from an EMBL/GenBank/DDBJ whole genome shotgun (WGS) entry which is preliminary data.</text>
</comment>
<protein>
    <recommendedName>
        <fullName evidence="3">Flagellar protein FlgN</fullName>
    </recommendedName>
</protein>